<evidence type="ECO:0000313" key="2">
    <source>
        <dbReference type="Proteomes" id="UP000256977"/>
    </source>
</evidence>
<dbReference type="RefSeq" id="WP_116062175.1">
    <property type="nucleotide sequence ID" value="NZ_QRDZ01000015.1"/>
</dbReference>
<accession>A0A3D9JMZ6</accession>
<sequence>MILFCEYVIPEETRERFLEWADARPELWRDAEFAENTAQPGVFVEIRRAETEVEAAKMEQERRDGRSWREMEQWVKGGRSGLRIWIFRQRLLPKGSV</sequence>
<evidence type="ECO:0000313" key="1">
    <source>
        <dbReference type="EMBL" id="RED75442.1"/>
    </source>
</evidence>
<gene>
    <name evidence="1" type="ORF">DFP98_11557</name>
</gene>
<keyword evidence="2" id="KW-1185">Reference proteome</keyword>
<dbReference type="OrthoDB" id="2967153at2"/>
<organism evidence="1 2">
    <name type="scientific">Cohnella phaseoli</name>
    <dbReference type="NCBI Taxonomy" id="456490"/>
    <lineage>
        <taxon>Bacteria</taxon>
        <taxon>Bacillati</taxon>
        <taxon>Bacillota</taxon>
        <taxon>Bacilli</taxon>
        <taxon>Bacillales</taxon>
        <taxon>Paenibacillaceae</taxon>
        <taxon>Cohnella</taxon>
    </lineage>
</organism>
<comment type="caution">
    <text evidence="1">The sequence shown here is derived from an EMBL/GenBank/DDBJ whole genome shotgun (WGS) entry which is preliminary data.</text>
</comment>
<name>A0A3D9JMZ6_9BACL</name>
<dbReference type="AlphaFoldDB" id="A0A3D9JMZ6"/>
<proteinExistence type="predicted"/>
<reference evidence="1 2" key="1">
    <citation type="submission" date="2018-07" db="EMBL/GenBank/DDBJ databases">
        <title>Genomic Encyclopedia of Type Strains, Phase III (KMG-III): the genomes of soil and plant-associated and newly described type strains.</title>
        <authorList>
            <person name="Whitman W."/>
        </authorList>
    </citation>
    <scope>NUCLEOTIDE SEQUENCE [LARGE SCALE GENOMIC DNA]</scope>
    <source>
        <strain evidence="1 2">CECT 7287</strain>
    </source>
</reference>
<protein>
    <submittedName>
        <fullName evidence="1">Uncharacterized protein</fullName>
    </submittedName>
</protein>
<dbReference type="EMBL" id="QRDZ01000015">
    <property type="protein sequence ID" value="RED75442.1"/>
    <property type="molecule type" value="Genomic_DNA"/>
</dbReference>
<dbReference type="Proteomes" id="UP000256977">
    <property type="component" value="Unassembled WGS sequence"/>
</dbReference>